<evidence type="ECO:0000313" key="1">
    <source>
        <dbReference type="EMBL" id="CAA9468403.1"/>
    </source>
</evidence>
<organism evidence="1">
    <name type="scientific">uncultured Rubrobacteraceae bacterium</name>
    <dbReference type="NCBI Taxonomy" id="349277"/>
    <lineage>
        <taxon>Bacteria</taxon>
        <taxon>Bacillati</taxon>
        <taxon>Actinomycetota</taxon>
        <taxon>Rubrobacteria</taxon>
        <taxon>Rubrobacterales</taxon>
        <taxon>Rubrobacteraceae</taxon>
        <taxon>environmental samples</taxon>
    </lineage>
</organism>
<dbReference type="EMBL" id="CADCVF010000077">
    <property type="protein sequence ID" value="CAA9468403.1"/>
    <property type="molecule type" value="Genomic_DNA"/>
</dbReference>
<reference evidence="1" key="1">
    <citation type="submission" date="2020-02" db="EMBL/GenBank/DDBJ databases">
        <authorList>
            <person name="Meier V. D."/>
        </authorList>
    </citation>
    <scope>NUCLEOTIDE SEQUENCE</scope>
    <source>
        <strain evidence="1">AVDCRST_MAG58</strain>
    </source>
</reference>
<accession>A0A6J4RBL0</accession>
<gene>
    <name evidence="1" type="ORF">AVDCRST_MAG58-3795</name>
</gene>
<name>A0A6J4RBL0_9ACTN</name>
<sequence>MYAQEDEPQAWEDLIGCIESEGEEDAQGFDGALGQRVAVRLRYSEARLLRCASCFACKSR</sequence>
<protein>
    <submittedName>
        <fullName evidence="1">Uncharacterized protein</fullName>
    </submittedName>
</protein>
<dbReference type="AlphaFoldDB" id="A0A6J4RBL0"/>
<proteinExistence type="predicted"/>